<dbReference type="Gene3D" id="3.60.15.10">
    <property type="entry name" value="Ribonuclease Z/Hydroxyacylglutathione hydrolase-like"/>
    <property type="match status" value="1"/>
</dbReference>
<comment type="caution">
    <text evidence="2">The sequence shown here is derived from an EMBL/GenBank/DDBJ whole genome shotgun (WGS) entry which is preliminary data.</text>
</comment>
<protein>
    <submittedName>
        <fullName evidence="2">MBL fold metallo-hydrolase</fullName>
    </submittedName>
</protein>
<gene>
    <name evidence="2" type="ORF">ACFFIC_25045</name>
</gene>
<dbReference type="InterPro" id="IPR001279">
    <property type="entry name" value="Metallo-B-lactamas"/>
</dbReference>
<dbReference type="RefSeq" id="WP_377055516.1">
    <property type="nucleotide sequence ID" value="NZ_JBHLVZ010000084.1"/>
</dbReference>
<feature type="domain" description="Metallo-beta-lactamase" evidence="1">
    <location>
        <begin position="35"/>
        <end position="90"/>
    </location>
</feature>
<proteinExistence type="predicted"/>
<reference evidence="2 3" key="1">
    <citation type="submission" date="2024-09" db="EMBL/GenBank/DDBJ databases">
        <authorList>
            <person name="Sun Q."/>
            <person name="Mori K."/>
        </authorList>
    </citation>
    <scope>NUCLEOTIDE SEQUENCE [LARGE SCALE GENOMIC DNA]</scope>
    <source>
        <strain evidence="2 3">CCM 7468</strain>
    </source>
</reference>
<accession>A0ABV6IYT4</accession>
<dbReference type="PANTHER" id="PTHR30619:SF1">
    <property type="entry name" value="RECOMBINATION PROTEIN 2"/>
    <property type="match status" value="1"/>
</dbReference>
<dbReference type="SUPFAM" id="SSF56281">
    <property type="entry name" value="Metallo-hydrolase/oxidoreductase"/>
    <property type="match status" value="1"/>
</dbReference>
<sequence length="361" mass="40092">MAFEIDFLPVGVGTRSGDAICIRYANASGSFSIHVVDGGYSETGPEIVKHINENYNYPSFIDNVVLTHPDSDHVSGLFNVLESFSVGTLWMNRPWLHASEIIHRFHGNWTTEGLTSYLRKQFSTLVELEELAISKGTIVKSPFQGSNIGPFVVLAPSRTRYLDLLVDLPNTPAEVKSKKGSFFDTLAKSLEEAKIAIANYISETWYGETLSEYPEPTGPSNESSVVQFLYADNEHILLTGDVGPGGLTEARDYYESSLYYASKMNLMQVPHHGSRRNVTPFVLSRWLGEVQQQGQAQRGYAVCSAAKDDLDHPKAKVENAFLRRGYPVYTTNGQLLAYSRNMPSRGYGAATPAPFRSRVEE</sequence>
<dbReference type="InterPro" id="IPR036866">
    <property type="entry name" value="RibonucZ/Hydroxyglut_hydro"/>
</dbReference>
<dbReference type="Proteomes" id="UP001589789">
    <property type="component" value="Unassembled WGS sequence"/>
</dbReference>
<evidence type="ECO:0000313" key="3">
    <source>
        <dbReference type="Proteomes" id="UP001589789"/>
    </source>
</evidence>
<organism evidence="2 3">
    <name type="scientific">Muricoccus vinaceus</name>
    <dbReference type="NCBI Taxonomy" id="424704"/>
    <lineage>
        <taxon>Bacteria</taxon>
        <taxon>Pseudomonadati</taxon>
        <taxon>Pseudomonadota</taxon>
        <taxon>Alphaproteobacteria</taxon>
        <taxon>Acetobacterales</taxon>
        <taxon>Roseomonadaceae</taxon>
        <taxon>Muricoccus</taxon>
    </lineage>
</organism>
<name>A0ABV6IYT4_9PROT</name>
<keyword evidence="3" id="KW-1185">Reference proteome</keyword>
<dbReference type="InterPro" id="IPR052159">
    <property type="entry name" value="Competence_DNA_uptake"/>
</dbReference>
<evidence type="ECO:0000313" key="2">
    <source>
        <dbReference type="EMBL" id="MFC0388786.1"/>
    </source>
</evidence>
<dbReference type="EMBL" id="JBHLVZ010000084">
    <property type="protein sequence ID" value="MFC0388786.1"/>
    <property type="molecule type" value="Genomic_DNA"/>
</dbReference>
<dbReference type="PANTHER" id="PTHR30619">
    <property type="entry name" value="DNA INTERNALIZATION/COMPETENCE PROTEIN COMEC/REC2"/>
    <property type="match status" value="1"/>
</dbReference>
<dbReference type="Pfam" id="PF00753">
    <property type="entry name" value="Lactamase_B"/>
    <property type="match status" value="1"/>
</dbReference>
<evidence type="ECO:0000259" key="1">
    <source>
        <dbReference type="Pfam" id="PF00753"/>
    </source>
</evidence>